<dbReference type="AlphaFoldDB" id="A0A7W7P518"/>
<feature type="region of interest" description="Disordered" evidence="1">
    <location>
        <begin position="37"/>
        <end position="116"/>
    </location>
</feature>
<dbReference type="RefSeq" id="WP_184595705.1">
    <property type="nucleotide sequence ID" value="NZ_JACHLI010000032.1"/>
</dbReference>
<evidence type="ECO:0000256" key="1">
    <source>
        <dbReference type="SAM" id="MobiDB-lite"/>
    </source>
</evidence>
<comment type="caution">
    <text evidence="3">The sequence shown here is derived from an EMBL/GenBank/DDBJ whole genome shotgun (WGS) entry which is preliminary data.</text>
</comment>
<name>A0A7W7P518_PSENT</name>
<dbReference type="EMBL" id="JACHLI010000032">
    <property type="protein sequence ID" value="MBB4866827.1"/>
    <property type="molecule type" value="Genomic_DNA"/>
</dbReference>
<feature type="compositionally biased region" description="Pro residues" evidence="1">
    <location>
        <begin position="107"/>
        <end position="116"/>
    </location>
</feature>
<reference evidence="3 4" key="1">
    <citation type="submission" date="2020-08" db="EMBL/GenBank/DDBJ databases">
        <title>Functional genomics of gut bacteria from endangered species of beetles.</title>
        <authorList>
            <person name="Carlos-Shanley C."/>
        </authorList>
    </citation>
    <scope>NUCLEOTIDE SEQUENCE [LARGE SCALE GENOMIC DNA]</scope>
    <source>
        <strain evidence="3 4">S00179</strain>
    </source>
</reference>
<evidence type="ECO:0000313" key="4">
    <source>
        <dbReference type="Proteomes" id="UP000566995"/>
    </source>
</evidence>
<gene>
    <name evidence="3" type="ORF">HNP46_005734</name>
</gene>
<proteinExistence type="predicted"/>
<evidence type="ECO:0000313" key="3">
    <source>
        <dbReference type="EMBL" id="MBB4866827.1"/>
    </source>
</evidence>
<keyword evidence="2" id="KW-0732">Signal</keyword>
<feature type="compositionally biased region" description="Basic and acidic residues" evidence="1">
    <location>
        <begin position="64"/>
        <end position="100"/>
    </location>
</feature>
<protein>
    <submittedName>
        <fullName evidence="3">Spy/CpxP family protein refolding chaperone</fullName>
    </submittedName>
</protein>
<feature type="chain" id="PRO_5030701777" evidence="2">
    <location>
        <begin position="30"/>
        <end position="116"/>
    </location>
</feature>
<feature type="signal peptide" evidence="2">
    <location>
        <begin position="1"/>
        <end position="29"/>
    </location>
</feature>
<sequence length="116" mass="12387">MQKMLKIARPYTLAVALCGLLVGAGQAMADEAIKPVGASGEAAQHEGCVPGKGRGGKHRPQISSEEKAKIDAMSQDERKAYFKQKREEWKQNHPEGRPRGGEGSGDFPPPPPPGEA</sequence>
<organism evidence="3 4">
    <name type="scientific">Pseudomonas nitroreducens</name>
    <dbReference type="NCBI Taxonomy" id="46680"/>
    <lineage>
        <taxon>Bacteria</taxon>
        <taxon>Pseudomonadati</taxon>
        <taxon>Pseudomonadota</taxon>
        <taxon>Gammaproteobacteria</taxon>
        <taxon>Pseudomonadales</taxon>
        <taxon>Pseudomonadaceae</taxon>
        <taxon>Pseudomonas</taxon>
    </lineage>
</organism>
<accession>A0A7W7P518</accession>
<dbReference type="Proteomes" id="UP000566995">
    <property type="component" value="Unassembled WGS sequence"/>
</dbReference>
<evidence type="ECO:0000256" key="2">
    <source>
        <dbReference type="SAM" id="SignalP"/>
    </source>
</evidence>